<feature type="region of interest" description="Disordered" evidence="18">
    <location>
        <begin position="183"/>
        <end position="325"/>
    </location>
</feature>
<feature type="region of interest" description="Disordered" evidence="18">
    <location>
        <begin position="729"/>
        <end position="751"/>
    </location>
</feature>
<evidence type="ECO:0000313" key="21">
    <source>
        <dbReference type="Proteomes" id="UP000006038"/>
    </source>
</evidence>
<evidence type="ECO:0000256" key="5">
    <source>
        <dbReference type="ARBA" id="ARBA00022692"/>
    </source>
</evidence>
<keyword evidence="10" id="KW-0460">Magnesium</keyword>
<dbReference type="STRING" id="4533.J3N4N7"/>
<keyword evidence="6" id="KW-0479">Metal-binding</keyword>
<dbReference type="Pfam" id="PF04548">
    <property type="entry name" value="AIG1"/>
    <property type="match status" value="1"/>
</dbReference>
<evidence type="ECO:0000256" key="3">
    <source>
        <dbReference type="ARBA" id="ARBA00022528"/>
    </source>
</evidence>
<dbReference type="CDD" id="cd01853">
    <property type="entry name" value="Toc34_like"/>
    <property type="match status" value="1"/>
</dbReference>
<evidence type="ECO:0000256" key="2">
    <source>
        <dbReference type="ARBA" id="ARBA00022448"/>
    </source>
</evidence>
<dbReference type="PANTHER" id="PTHR10903:SF135">
    <property type="entry name" value="TRANSLOCASE OF CHLOROPLAST 120, CHLOROPLASTIC-RELATED"/>
    <property type="match status" value="1"/>
</dbReference>
<evidence type="ECO:0000256" key="17">
    <source>
        <dbReference type="ARBA" id="ARBA00045184"/>
    </source>
</evidence>
<feature type="compositionally biased region" description="Low complexity" evidence="18">
    <location>
        <begin position="38"/>
        <end position="48"/>
    </location>
</feature>
<reference evidence="20" key="2">
    <citation type="submission" date="2013-04" db="UniProtKB">
        <authorList>
            <consortium name="EnsemblPlants"/>
        </authorList>
    </citation>
    <scope>IDENTIFICATION</scope>
</reference>
<dbReference type="OMA" id="QDNIPGR"/>
<evidence type="ECO:0000256" key="15">
    <source>
        <dbReference type="ARBA" id="ARBA00023766"/>
    </source>
</evidence>
<keyword evidence="21" id="KW-1185">Reference proteome</keyword>
<dbReference type="SUPFAM" id="SSF52540">
    <property type="entry name" value="P-loop containing nucleoside triphosphate hydrolases"/>
    <property type="match status" value="1"/>
</dbReference>
<feature type="domain" description="AIG1-type G" evidence="19">
    <location>
        <begin position="395"/>
        <end position="625"/>
    </location>
</feature>
<evidence type="ECO:0000256" key="8">
    <source>
        <dbReference type="ARBA" id="ARBA00022801"/>
    </source>
</evidence>
<accession>J3N4N7</accession>
<evidence type="ECO:0000256" key="4">
    <source>
        <dbReference type="ARBA" id="ARBA00022640"/>
    </source>
</evidence>
<comment type="function">
    <text evidence="17">GTPase involved in protein precursor import into chloroplasts. Seems to recognize chloroplast-destined precursor proteins and regulate their presentation to the translocation channel through GTP hydrolysis. Probably specialized in the import of nuclear encoded non-photosynthetic preproteins from the cytoplasm to the chloroplast.</text>
</comment>
<evidence type="ECO:0000313" key="20">
    <source>
        <dbReference type="EnsemblPlants" id="OB10G24850.1"/>
    </source>
</evidence>
<dbReference type="GO" id="GO:0015031">
    <property type="term" value="P:protein transport"/>
    <property type="evidence" value="ECO:0007669"/>
    <property type="project" value="UniProtKB-KW"/>
</dbReference>
<evidence type="ECO:0000256" key="6">
    <source>
        <dbReference type="ARBA" id="ARBA00022723"/>
    </source>
</evidence>
<dbReference type="InterPro" id="IPR005690">
    <property type="entry name" value="Toc86_159"/>
</dbReference>
<dbReference type="InterPro" id="IPR027417">
    <property type="entry name" value="P-loop_NTPase"/>
</dbReference>
<evidence type="ECO:0000256" key="9">
    <source>
        <dbReference type="ARBA" id="ARBA00022805"/>
    </source>
</evidence>
<feature type="compositionally biased region" description="Low complexity" evidence="18">
    <location>
        <begin position="271"/>
        <end position="294"/>
    </location>
</feature>
<sequence length="1025" mass="109759">MENGGVDGERRLAEAEDRGGENDGPGGVAEEEEEAAGDVKLAADAAGAGAQGEGGGEAVEVVDGDAVETPVSVKQTPGAAAAAAGGGGGGGGGAEVLEGDVDEKRESGAYGSVSGNGEDSVAGAASRSLAVEGDEEGYGSCADVGIEEDIGGDSNRERLEEEAMAESIREYVTEAVLADHAAGRELSAQSRSESGHVRESVLVDQHKSQAEKSREEVAAHSSRPVVSKQSEGEPAVVVEELGESSSSDDERKATSAPPTRSKSGAAGRSNGPSLPSRPAGLGSSSSLSQPSARPVQQARANGPAAVDRETQQDIESSGDGDENDEIREKLQMIRVKFLRLANRFGQSPHNMVVSQVLYRLGLAEQLRRNTGQGVFSFDQAQDMAERLEAAGGPLDFSCTILVLGKTGVGKSATINSIFDDARLETNAFDTSTRKVQEVVGAVEGIKVKVIDTPGLSCSSSDQHYNQKVLNSVKRLISRNPPDIVLYFDRLDMQTRDYGDVPLLQTITRVFGASIWFNAIVVLTHAASAPPDGPNGIPLSYEMFVTQRSHVVQQAIRQAAGDVRLMNPVSLVENHSACRTNRAGQRVLPNGHVWKPQLLLLCFASKVLAEANVLLKLQDNPAGKPRMRIPPLPFLLSSLLQSRAPLKLPEEQFGDDDDIEEDLADDSDSDDGSDYDDLPPFKRLTKAQLAKLNHAQRKAYLEELDYREKLFYKKQLKEERMRRKIMKKMAAEASARTDNSSNNSLDDDGNAPTNVAVPMPDMVLPSSFDSDHPSHRYRFLDTPSEWLVRPVLETQGWDHDVGYEGVNAERLFAVKGKVPLSVSGQLTKDKKDCSLQMEVASTLKHGESRTTSLGLDLQSVGKDMAYTVRGESRFKNFRRNNTAAGISATLLGDSVSAGVKVEDKLIVNKQLRVLVSGGAMSGRGDVAYGGRLEATLKDKDYPIGRMLSTIALSVVDWHGDLAVGCNIQSQIPAGRASNLIGHANLSNKGTGQVGIRLNSSEHLEIALIALVPIYHNIKKLLQSYSV</sequence>
<dbReference type="Gramene" id="OB10G24850.1">
    <property type="protein sequence ID" value="OB10G24850.1"/>
    <property type="gene ID" value="OB10G24850"/>
</dbReference>
<keyword evidence="2" id="KW-0813">Transport</keyword>
<feature type="compositionally biased region" description="Low complexity" evidence="18">
    <location>
        <begin position="236"/>
        <end position="245"/>
    </location>
</feature>
<feature type="compositionally biased region" description="Basic and acidic residues" evidence="18">
    <location>
        <begin position="193"/>
        <end position="218"/>
    </location>
</feature>
<feature type="region of interest" description="Disordered" evidence="18">
    <location>
        <begin position="1"/>
        <end position="162"/>
    </location>
</feature>
<dbReference type="eggNOG" id="ENOG502QR60">
    <property type="taxonomic scope" value="Eukaryota"/>
</dbReference>
<evidence type="ECO:0000256" key="18">
    <source>
        <dbReference type="SAM" id="MobiDB-lite"/>
    </source>
</evidence>
<dbReference type="Gene3D" id="3.40.50.300">
    <property type="entry name" value="P-loop containing nucleotide triphosphate hydrolases"/>
    <property type="match status" value="1"/>
</dbReference>
<dbReference type="InterPro" id="IPR024283">
    <property type="entry name" value="TOC159_MAD"/>
</dbReference>
<dbReference type="InterPro" id="IPR045058">
    <property type="entry name" value="GIMA/IAN/Toc"/>
</dbReference>
<feature type="compositionally biased region" description="Gly residues" evidence="18">
    <location>
        <begin position="84"/>
        <end position="94"/>
    </location>
</feature>
<proteinExistence type="inferred from homology"/>
<dbReference type="Proteomes" id="UP000006038">
    <property type="component" value="Chromosome 10"/>
</dbReference>
<feature type="region of interest" description="Disordered" evidence="18">
    <location>
        <begin position="649"/>
        <end position="679"/>
    </location>
</feature>
<comment type="similarity">
    <text evidence="16">Belongs to the TRAFAC class TrmE-Era-EngA-EngB-Septin-like GTPase superfamily. AIG1/Toc34/Toc159-like paraseptin GTPase family. TOC159 subfamily.</text>
</comment>
<dbReference type="GO" id="GO:0003924">
    <property type="term" value="F:GTPase activity"/>
    <property type="evidence" value="ECO:0007669"/>
    <property type="project" value="InterPro"/>
</dbReference>
<dbReference type="PROSITE" id="PS51720">
    <property type="entry name" value="G_AIG1"/>
    <property type="match status" value="1"/>
</dbReference>
<dbReference type="FunFam" id="3.40.50.300:FF:000413">
    <property type="entry name" value="Translocase of chloroplast 120, chloroplastic"/>
    <property type="match status" value="1"/>
</dbReference>
<dbReference type="EnsemblPlants" id="OB10G24850.1">
    <property type="protein sequence ID" value="OB10G24850.1"/>
    <property type="gene ID" value="OB10G24850"/>
</dbReference>
<feature type="compositionally biased region" description="Acidic residues" evidence="18">
    <location>
        <begin position="651"/>
        <end position="676"/>
    </location>
</feature>
<dbReference type="GO" id="GO:0046872">
    <property type="term" value="F:metal ion binding"/>
    <property type="evidence" value="ECO:0007669"/>
    <property type="project" value="UniProtKB-KW"/>
</dbReference>
<evidence type="ECO:0000256" key="1">
    <source>
        <dbReference type="ARBA" id="ARBA00001946"/>
    </source>
</evidence>
<dbReference type="GO" id="GO:0005525">
    <property type="term" value="F:GTP binding"/>
    <property type="evidence" value="ECO:0007669"/>
    <property type="project" value="UniProtKB-KW"/>
</dbReference>
<dbReference type="NCBIfam" id="TIGR00993">
    <property type="entry name" value="3a0901s04IAP86"/>
    <property type="match status" value="1"/>
</dbReference>
<keyword evidence="7" id="KW-0547">Nucleotide-binding</keyword>
<name>J3N4N7_ORYBR</name>
<organism evidence="20">
    <name type="scientific">Oryza brachyantha</name>
    <name type="common">malo sina</name>
    <dbReference type="NCBI Taxonomy" id="4533"/>
    <lineage>
        <taxon>Eukaryota</taxon>
        <taxon>Viridiplantae</taxon>
        <taxon>Streptophyta</taxon>
        <taxon>Embryophyta</taxon>
        <taxon>Tracheophyta</taxon>
        <taxon>Spermatophyta</taxon>
        <taxon>Magnoliopsida</taxon>
        <taxon>Liliopsida</taxon>
        <taxon>Poales</taxon>
        <taxon>Poaceae</taxon>
        <taxon>BOP clade</taxon>
        <taxon>Oryzoideae</taxon>
        <taxon>Oryzeae</taxon>
        <taxon>Oryzinae</taxon>
        <taxon>Oryza</taxon>
    </lineage>
</organism>
<dbReference type="GO" id="GO:0045036">
    <property type="term" value="P:protein targeting to chloroplast"/>
    <property type="evidence" value="ECO:0007669"/>
    <property type="project" value="InterPro"/>
</dbReference>
<keyword evidence="9" id="KW-1002">Plastid outer membrane</keyword>
<comment type="subcellular location">
    <subcellularLocation>
        <location evidence="15">Plastid</location>
        <location evidence="15">Chloroplast outer membrane</location>
        <topology evidence="15">Single-pass membrane protein</topology>
    </subcellularLocation>
</comment>
<gene>
    <name evidence="20" type="primary">LOC102701480</name>
</gene>
<evidence type="ECO:0000256" key="12">
    <source>
        <dbReference type="ARBA" id="ARBA00022989"/>
    </source>
</evidence>
<dbReference type="Pfam" id="PF11886">
    <property type="entry name" value="TOC159_MAD"/>
    <property type="match status" value="1"/>
</dbReference>
<comment type="cofactor">
    <cofactor evidence="1">
        <name>Mg(2+)</name>
        <dbReference type="ChEBI" id="CHEBI:18420"/>
    </cofactor>
</comment>
<dbReference type="InterPro" id="IPR006703">
    <property type="entry name" value="G_AIG1"/>
</dbReference>
<dbReference type="HOGENOM" id="CLU_003856_0_0_1"/>
<keyword evidence="14" id="KW-0472">Membrane</keyword>
<keyword evidence="12" id="KW-1133">Transmembrane helix</keyword>
<evidence type="ECO:0000256" key="16">
    <source>
        <dbReference type="ARBA" id="ARBA00023775"/>
    </source>
</evidence>
<keyword evidence="4" id="KW-0934">Plastid</keyword>
<keyword evidence="5" id="KW-0812">Transmembrane</keyword>
<keyword evidence="13" id="KW-0342">GTP-binding</keyword>
<evidence type="ECO:0000259" key="19">
    <source>
        <dbReference type="PROSITE" id="PS51720"/>
    </source>
</evidence>
<keyword evidence="8" id="KW-0378">Hydrolase</keyword>
<dbReference type="PANTHER" id="PTHR10903">
    <property type="entry name" value="GTPASE, IMAP FAMILY MEMBER-RELATED"/>
    <property type="match status" value="1"/>
</dbReference>
<evidence type="ECO:0000256" key="13">
    <source>
        <dbReference type="ARBA" id="ARBA00023134"/>
    </source>
</evidence>
<feature type="compositionally biased region" description="Basic and acidic residues" evidence="18">
    <location>
        <begin position="7"/>
        <end position="21"/>
    </location>
</feature>
<dbReference type="AlphaFoldDB" id="J3N4N7"/>
<protein>
    <recommendedName>
        <fullName evidence="19">AIG1-type G domain-containing protein</fullName>
    </recommendedName>
</protein>
<evidence type="ECO:0000256" key="10">
    <source>
        <dbReference type="ARBA" id="ARBA00022842"/>
    </source>
</evidence>
<evidence type="ECO:0000256" key="14">
    <source>
        <dbReference type="ARBA" id="ARBA00023136"/>
    </source>
</evidence>
<keyword evidence="11" id="KW-0653">Protein transport</keyword>
<keyword evidence="3" id="KW-0150">Chloroplast</keyword>
<evidence type="ECO:0000256" key="11">
    <source>
        <dbReference type="ARBA" id="ARBA00022927"/>
    </source>
</evidence>
<evidence type="ECO:0000256" key="7">
    <source>
        <dbReference type="ARBA" id="ARBA00022741"/>
    </source>
</evidence>
<dbReference type="GO" id="GO:0009707">
    <property type="term" value="C:chloroplast outer membrane"/>
    <property type="evidence" value="ECO:0007669"/>
    <property type="project" value="UniProtKB-SubCell"/>
</dbReference>
<reference evidence="20" key="1">
    <citation type="journal article" date="2013" name="Nat. Commun.">
        <title>Whole-genome sequencing of Oryza brachyantha reveals mechanisms underlying Oryza genome evolution.</title>
        <authorList>
            <person name="Chen J."/>
            <person name="Huang Q."/>
            <person name="Gao D."/>
            <person name="Wang J."/>
            <person name="Lang Y."/>
            <person name="Liu T."/>
            <person name="Li B."/>
            <person name="Bai Z."/>
            <person name="Luis Goicoechea J."/>
            <person name="Liang C."/>
            <person name="Chen C."/>
            <person name="Zhang W."/>
            <person name="Sun S."/>
            <person name="Liao Y."/>
            <person name="Zhang X."/>
            <person name="Yang L."/>
            <person name="Song C."/>
            <person name="Wang M."/>
            <person name="Shi J."/>
            <person name="Liu G."/>
            <person name="Liu J."/>
            <person name="Zhou H."/>
            <person name="Zhou W."/>
            <person name="Yu Q."/>
            <person name="An N."/>
            <person name="Chen Y."/>
            <person name="Cai Q."/>
            <person name="Wang B."/>
            <person name="Liu B."/>
            <person name="Min J."/>
            <person name="Huang Y."/>
            <person name="Wu H."/>
            <person name="Li Z."/>
            <person name="Zhang Y."/>
            <person name="Yin Y."/>
            <person name="Song W."/>
            <person name="Jiang J."/>
            <person name="Jackson S.A."/>
            <person name="Wing R.A."/>
            <person name="Wang J."/>
            <person name="Chen M."/>
        </authorList>
    </citation>
    <scope>NUCLEOTIDE SEQUENCE [LARGE SCALE GENOMIC DNA]</scope>
    <source>
        <strain evidence="20">cv. IRGC 101232</strain>
    </source>
</reference>
<feature type="compositionally biased region" description="Acidic residues" evidence="18">
    <location>
        <begin position="316"/>
        <end position="325"/>
    </location>
</feature>